<dbReference type="PROSITE" id="PS51257">
    <property type="entry name" value="PROKAR_LIPOPROTEIN"/>
    <property type="match status" value="1"/>
</dbReference>
<dbReference type="RefSeq" id="WP_057426392.1">
    <property type="nucleotide sequence ID" value="NZ_LJRI01000218.1"/>
</dbReference>
<protein>
    <submittedName>
        <fullName evidence="4">Major facilitator superfamily</fullName>
    </submittedName>
</protein>
<dbReference type="Proteomes" id="UP000050384">
    <property type="component" value="Unassembled WGS sequence"/>
</dbReference>
<evidence type="ECO:0000256" key="2">
    <source>
        <dbReference type="ARBA" id="ARBA00022989"/>
    </source>
</evidence>
<name>A0A0N8TBZ8_PSESX</name>
<organism evidence="4 5">
    <name type="scientific">Pseudomonas syringae pv. spinaceae</name>
    <dbReference type="NCBI Taxonomy" id="264459"/>
    <lineage>
        <taxon>Bacteria</taxon>
        <taxon>Pseudomonadati</taxon>
        <taxon>Pseudomonadota</taxon>
        <taxon>Gammaproteobacteria</taxon>
        <taxon>Pseudomonadales</taxon>
        <taxon>Pseudomonadaceae</taxon>
        <taxon>Pseudomonas</taxon>
        <taxon>Pseudomonas syringae</taxon>
    </lineage>
</organism>
<dbReference type="InterPro" id="IPR020846">
    <property type="entry name" value="MFS_dom"/>
</dbReference>
<sequence length="376" mass="39595">MKANLLPIAILISVVACYSVSLGATYTAATLILNGKGYTAFQIAANASMTPLGLIMSSMLLPAFAKGKAAHWLVAGLGVTSFTVLLIAYVENYFALALLRLLLGLSANTLFIIGESTLMIIIPKGLGGRIMSLYNGLVTLGYAVGPITVSFFSSRPTYALLGCGLILVATSLVMAAYRHLFPTHLETAEKAKGVLEFVKIAPVILIGTVAVAAFDNASLNLFPLFSMAAGLPKDISLWALSAVLIGATALQYPIGILIDKFNPHLILNHTLFMTAVAISILPTLVDNPYPYIMLSFIVGGTAFGVFSAVLSVVTLNTPKDLVVTANSAIGLFWGLGSFVSVPILGAAMDYNNILYPSGLAILFLISLTICIIRGVK</sequence>
<evidence type="ECO:0000313" key="5">
    <source>
        <dbReference type="Proteomes" id="UP000050384"/>
    </source>
</evidence>
<accession>A0A0N8TBZ8</accession>
<dbReference type="PANTHER" id="PTHR23521:SF2">
    <property type="entry name" value="TRANSPORTER MFS SUPERFAMILY"/>
    <property type="match status" value="1"/>
</dbReference>
<keyword evidence="2" id="KW-1133">Transmembrane helix</keyword>
<keyword evidence="1" id="KW-0812">Transmembrane</keyword>
<evidence type="ECO:0000313" key="4">
    <source>
        <dbReference type="EMBL" id="KPZ09393.1"/>
    </source>
</evidence>
<dbReference type="PATRIC" id="fig|264459.3.peg.6213"/>
<dbReference type="GO" id="GO:0022857">
    <property type="term" value="F:transmembrane transporter activity"/>
    <property type="evidence" value="ECO:0007669"/>
    <property type="project" value="InterPro"/>
</dbReference>
<comment type="caution">
    <text evidence="4">The sequence shown here is derived from an EMBL/GenBank/DDBJ whole genome shotgun (WGS) entry which is preliminary data.</text>
</comment>
<evidence type="ECO:0000256" key="3">
    <source>
        <dbReference type="ARBA" id="ARBA00023136"/>
    </source>
</evidence>
<evidence type="ECO:0000256" key="1">
    <source>
        <dbReference type="ARBA" id="ARBA00022692"/>
    </source>
</evidence>
<proteinExistence type="predicted"/>
<dbReference type="EMBL" id="LJRI01000218">
    <property type="protein sequence ID" value="KPZ09393.1"/>
    <property type="molecule type" value="Genomic_DNA"/>
</dbReference>
<dbReference type="InterPro" id="IPR011701">
    <property type="entry name" value="MFS"/>
</dbReference>
<gene>
    <name evidence="4" type="ORF">ALO94_03958</name>
</gene>
<dbReference type="PANTHER" id="PTHR23521">
    <property type="entry name" value="TRANSPORTER MFS SUPERFAMILY"/>
    <property type="match status" value="1"/>
</dbReference>
<dbReference type="Gene3D" id="1.20.1250.20">
    <property type="entry name" value="MFS general substrate transporter like domains"/>
    <property type="match status" value="2"/>
</dbReference>
<dbReference type="GO" id="GO:0005886">
    <property type="term" value="C:plasma membrane"/>
    <property type="evidence" value="ECO:0007669"/>
    <property type="project" value="TreeGrafter"/>
</dbReference>
<dbReference type="SUPFAM" id="SSF103473">
    <property type="entry name" value="MFS general substrate transporter"/>
    <property type="match status" value="1"/>
</dbReference>
<dbReference type="InterPro" id="IPR036259">
    <property type="entry name" value="MFS_trans_sf"/>
</dbReference>
<dbReference type="AlphaFoldDB" id="A0A0N8TBZ8"/>
<keyword evidence="3" id="KW-0472">Membrane</keyword>
<dbReference type="PROSITE" id="PS50850">
    <property type="entry name" value="MFS"/>
    <property type="match status" value="1"/>
</dbReference>
<reference evidence="4 5" key="1">
    <citation type="submission" date="2015-09" db="EMBL/GenBank/DDBJ databases">
        <title>Genome announcement of multiple Pseudomonas syringae strains.</title>
        <authorList>
            <person name="Thakur S."/>
            <person name="Wang P.W."/>
            <person name="Gong Y."/>
            <person name="Weir B.S."/>
            <person name="Guttman D.S."/>
        </authorList>
    </citation>
    <scope>NUCLEOTIDE SEQUENCE [LARGE SCALE GENOMIC DNA]</scope>
    <source>
        <strain evidence="4 5">ICMP16929</strain>
    </source>
</reference>
<dbReference type="Pfam" id="PF07690">
    <property type="entry name" value="MFS_1"/>
    <property type="match status" value="1"/>
</dbReference>